<dbReference type="PRINTS" id="PR00037">
    <property type="entry name" value="HTHLACR"/>
</dbReference>
<dbReference type="GO" id="GO:0003677">
    <property type="term" value="F:DNA binding"/>
    <property type="evidence" value="ECO:0007669"/>
    <property type="project" value="UniProtKB-KW"/>
</dbReference>
<dbReference type="KEGG" id="nel:NELON_06400"/>
<reference evidence="6 7" key="2">
    <citation type="journal article" date="2015" name="PLoS Genet.">
        <title>Common Cell Shape Evolution of Two Nasopharyngeal Pathogens.</title>
        <authorList>
            <person name="Veyrier F.J."/>
            <person name="Biais N."/>
            <person name="Morales P."/>
            <person name="Belkacem N."/>
            <person name="Guilhen C."/>
            <person name="Ranjeva S."/>
            <person name="Sismeiro O."/>
            <person name="Pehau-Arnaudet G."/>
            <person name="Rocha E.P."/>
            <person name="Werts C."/>
            <person name="Taha M.K."/>
            <person name="Boneca I.G."/>
        </authorList>
    </citation>
    <scope>NUCLEOTIDE SEQUENCE [LARGE SCALE GENOMIC DNA]</scope>
    <source>
        <strain evidence="6 7">ATCC 29315</strain>
    </source>
</reference>
<keyword evidence="3" id="KW-0238">DNA-binding</keyword>
<dbReference type="Proteomes" id="UP000031392">
    <property type="component" value="Chromosome"/>
</dbReference>
<sequence length="256" mass="28113">MRHKRQRHEKIIRLVRERSFMPVEALASELDVTPQTIRRDIGELCADGLLQRYHGGATLGDAALNDTYLLQKKRQQNEKAHIADLIAAEIPDGSSLFMSIGATIEAVAAALIKNHRNLRIITNNIHVAALASGRSDYTVIITSGVVRPVDGGITGVATVDFINQFKADYAILGSSSIEADGSLLDFDFKEVSVMQAMMQNARTRYLSVEHNQTGRTALVRVAAITEFDKVFSDRPLPAAVEKQLQDGGIPLYSAER</sequence>
<dbReference type="Pfam" id="PF08220">
    <property type="entry name" value="HTH_DeoR"/>
    <property type="match status" value="1"/>
</dbReference>
<dbReference type="PANTHER" id="PTHR30363:SF4">
    <property type="entry name" value="GLYCEROL-3-PHOSPHATE REGULON REPRESSOR"/>
    <property type="match status" value="1"/>
</dbReference>
<evidence type="ECO:0000256" key="2">
    <source>
        <dbReference type="ARBA" id="ARBA00023015"/>
    </source>
</evidence>
<dbReference type="SUPFAM" id="SSF46785">
    <property type="entry name" value="Winged helix' DNA-binding domain"/>
    <property type="match status" value="1"/>
</dbReference>
<reference evidence="7" key="1">
    <citation type="submission" date="2014-05" db="EMBL/GenBank/DDBJ databases">
        <title>Complete Genome sequence of Neisseria elongata subsp. glycolytica.</title>
        <authorList>
            <person name="Veyrier F.J."/>
            <person name="Taha M.-K."/>
        </authorList>
    </citation>
    <scope>NUCLEOTIDE SEQUENCE [LARGE SCALE GENOMIC DNA]</scope>
    <source>
        <strain evidence="7">ATCC 29315</strain>
    </source>
</reference>
<dbReference type="InterPro" id="IPR037171">
    <property type="entry name" value="NagB/RpiA_transferase-like"/>
</dbReference>
<organism evidence="6 7">
    <name type="scientific">Neisseria elongata subsp. glycolytica ATCC 29315</name>
    <dbReference type="NCBI Taxonomy" id="546263"/>
    <lineage>
        <taxon>Bacteria</taxon>
        <taxon>Pseudomonadati</taxon>
        <taxon>Pseudomonadota</taxon>
        <taxon>Betaproteobacteria</taxon>
        <taxon>Neisseriales</taxon>
        <taxon>Neisseriaceae</taxon>
        <taxon>Neisseria</taxon>
    </lineage>
</organism>
<accession>A0A0B5CPQ4</accession>
<dbReference type="RefSeq" id="WP_041961394.1">
    <property type="nucleotide sequence ID" value="NZ_CP007726.1"/>
</dbReference>
<evidence type="ECO:0000313" key="6">
    <source>
        <dbReference type="EMBL" id="AJE18555.1"/>
    </source>
</evidence>
<dbReference type="AlphaFoldDB" id="A0A0B5CPQ4"/>
<dbReference type="EMBL" id="CP007726">
    <property type="protein sequence ID" value="AJE18555.1"/>
    <property type="molecule type" value="Genomic_DNA"/>
</dbReference>
<dbReference type="PATRIC" id="fig|546263.7.peg.1372"/>
<keyword evidence="7" id="KW-1185">Reference proteome</keyword>
<dbReference type="Gene3D" id="3.30.750.70">
    <property type="entry name" value="4-hydroxybutyrate coenzyme like domains"/>
    <property type="match status" value="1"/>
</dbReference>
<dbReference type="InterPro" id="IPR001034">
    <property type="entry name" value="DeoR_HTH"/>
</dbReference>
<keyword evidence="2" id="KW-0805">Transcription regulation</keyword>
<name>A0A0B5CPQ4_NEIEG</name>
<dbReference type="InterPro" id="IPR036388">
    <property type="entry name" value="WH-like_DNA-bd_sf"/>
</dbReference>
<keyword evidence="1" id="KW-0678">Repressor</keyword>
<dbReference type="SMART" id="SM00420">
    <property type="entry name" value="HTH_DEOR"/>
    <property type="match status" value="1"/>
</dbReference>
<dbReference type="Gene3D" id="1.10.10.10">
    <property type="entry name" value="Winged helix-like DNA-binding domain superfamily/Winged helix DNA-binding domain"/>
    <property type="match status" value="1"/>
</dbReference>
<dbReference type="SMART" id="SM01134">
    <property type="entry name" value="DeoRC"/>
    <property type="match status" value="1"/>
</dbReference>
<dbReference type="InterPro" id="IPR018356">
    <property type="entry name" value="Tscrpt_reg_HTH_DeoR_CS"/>
</dbReference>
<evidence type="ECO:0000259" key="5">
    <source>
        <dbReference type="PROSITE" id="PS51000"/>
    </source>
</evidence>
<feature type="domain" description="HTH deoR-type" evidence="5">
    <location>
        <begin position="4"/>
        <end position="59"/>
    </location>
</feature>
<keyword evidence="4" id="KW-0804">Transcription</keyword>
<evidence type="ECO:0000256" key="1">
    <source>
        <dbReference type="ARBA" id="ARBA00022491"/>
    </source>
</evidence>
<dbReference type="HOGENOM" id="CLU_060699_0_0_4"/>
<dbReference type="Pfam" id="PF00455">
    <property type="entry name" value="DeoRC"/>
    <property type="match status" value="1"/>
</dbReference>
<dbReference type="PANTHER" id="PTHR30363">
    <property type="entry name" value="HTH-TYPE TRANSCRIPTIONAL REGULATOR SRLR-RELATED"/>
    <property type="match status" value="1"/>
</dbReference>
<proteinExistence type="predicted"/>
<evidence type="ECO:0000256" key="3">
    <source>
        <dbReference type="ARBA" id="ARBA00023125"/>
    </source>
</evidence>
<gene>
    <name evidence="6" type="ORF">NELON_06400</name>
</gene>
<dbReference type="PROSITE" id="PS51000">
    <property type="entry name" value="HTH_DEOR_2"/>
    <property type="match status" value="1"/>
</dbReference>
<dbReference type="GO" id="GO:0003700">
    <property type="term" value="F:DNA-binding transcription factor activity"/>
    <property type="evidence" value="ECO:0007669"/>
    <property type="project" value="InterPro"/>
</dbReference>
<dbReference type="InterPro" id="IPR036390">
    <property type="entry name" value="WH_DNA-bd_sf"/>
</dbReference>
<dbReference type="SUPFAM" id="SSF100950">
    <property type="entry name" value="NagB/RpiA/CoA transferase-like"/>
    <property type="match status" value="1"/>
</dbReference>
<evidence type="ECO:0000313" key="7">
    <source>
        <dbReference type="Proteomes" id="UP000031392"/>
    </source>
</evidence>
<dbReference type="InterPro" id="IPR050313">
    <property type="entry name" value="Carb_Metab_HTH_regulators"/>
</dbReference>
<protein>
    <submittedName>
        <fullName evidence="6">DeoR faimly transcriptional regulator</fullName>
    </submittedName>
</protein>
<dbReference type="PROSITE" id="PS00894">
    <property type="entry name" value="HTH_DEOR_1"/>
    <property type="match status" value="1"/>
</dbReference>
<evidence type="ECO:0000256" key="4">
    <source>
        <dbReference type="ARBA" id="ARBA00023163"/>
    </source>
</evidence>
<dbReference type="InterPro" id="IPR014036">
    <property type="entry name" value="DeoR-like_C"/>
</dbReference>